<dbReference type="InterPro" id="IPR001314">
    <property type="entry name" value="Peptidase_S1A"/>
</dbReference>
<dbReference type="InterPro" id="IPR018114">
    <property type="entry name" value="TRYPSIN_HIS"/>
</dbReference>
<keyword evidence="2" id="KW-1015">Disulfide bond</keyword>
<comment type="similarity">
    <text evidence="1">Belongs to the peptidase S1 family.</text>
</comment>
<keyword evidence="3" id="KW-0645">Protease</keyword>
<keyword evidence="3" id="KW-0378">Hydrolase</keyword>
<keyword evidence="7" id="KW-1185">Reference proteome</keyword>
<dbReference type="Proteomes" id="UP001519363">
    <property type="component" value="Unassembled WGS sequence"/>
</dbReference>
<evidence type="ECO:0000256" key="1">
    <source>
        <dbReference type="ARBA" id="ARBA00007664"/>
    </source>
</evidence>
<name>A0ABS5AKM5_9PSEU</name>
<protein>
    <submittedName>
        <fullName evidence="6">Secreted trypsin-like serine protease</fullName>
    </submittedName>
</protein>
<dbReference type="PANTHER" id="PTHR24276">
    <property type="entry name" value="POLYSERASE-RELATED"/>
    <property type="match status" value="1"/>
</dbReference>
<dbReference type="RefSeq" id="WP_086789513.1">
    <property type="nucleotide sequence ID" value="NZ_JAGIOO010000001.1"/>
</dbReference>
<dbReference type="PROSITE" id="PS00134">
    <property type="entry name" value="TRYPSIN_HIS"/>
    <property type="match status" value="1"/>
</dbReference>
<accession>A0ABS5AKM5</accession>
<evidence type="ECO:0000313" key="6">
    <source>
        <dbReference type="EMBL" id="MBP2477127.1"/>
    </source>
</evidence>
<dbReference type="PROSITE" id="PS00135">
    <property type="entry name" value="TRYPSIN_SER"/>
    <property type="match status" value="1"/>
</dbReference>
<evidence type="ECO:0000256" key="4">
    <source>
        <dbReference type="SAM" id="SignalP"/>
    </source>
</evidence>
<evidence type="ECO:0000256" key="3">
    <source>
        <dbReference type="RuleBase" id="RU363034"/>
    </source>
</evidence>
<keyword evidence="4" id="KW-0732">Signal</keyword>
<gene>
    <name evidence="6" type="ORF">JOF53_005999</name>
</gene>
<keyword evidence="3" id="KW-0720">Serine protease</keyword>
<dbReference type="InterPro" id="IPR001254">
    <property type="entry name" value="Trypsin_dom"/>
</dbReference>
<dbReference type="InterPro" id="IPR033116">
    <property type="entry name" value="TRYPSIN_SER"/>
</dbReference>
<dbReference type="SMART" id="SM00020">
    <property type="entry name" value="Tryp_SPc"/>
    <property type="match status" value="1"/>
</dbReference>
<dbReference type="PRINTS" id="PR00722">
    <property type="entry name" value="CHYMOTRYPSIN"/>
</dbReference>
<organism evidence="6 7">
    <name type="scientific">Crossiella equi</name>
    <dbReference type="NCBI Taxonomy" id="130796"/>
    <lineage>
        <taxon>Bacteria</taxon>
        <taxon>Bacillati</taxon>
        <taxon>Actinomycetota</taxon>
        <taxon>Actinomycetes</taxon>
        <taxon>Pseudonocardiales</taxon>
        <taxon>Pseudonocardiaceae</taxon>
        <taxon>Crossiella</taxon>
    </lineage>
</organism>
<evidence type="ECO:0000313" key="7">
    <source>
        <dbReference type="Proteomes" id="UP001519363"/>
    </source>
</evidence>
<sequence length="272" mass="27323">MAVTLRRLGRILGVAAAAAAVTLSSAAAVNAAPAPATSSSDVDPLIVGGTRASISQHMYTVFLASGSSGSGQFCGGTLVAANKVVTAAHCTKGRATSNTFVVHGREDKQSTAGTVARVTKIWVHPSYTTATAGFDVSVLTLDRNISGPTVPLATPSDTALYAEGQSALILGWGTTSSGGSASRYLLKANVPLTSDATCKTAYTQYSNTSMICAGFPQGGVDTCQGDSGGPLIVGGKLIGATSWGRGCAGAGYPGVYARIAPYHAALTQQISS</sequence>
<dbReference type="InterPro" id="IPR050430">
    <property type="entry name" value="Peptidase_S1"/>
</dbReference>
<feature type="signal peptide" evidence="4">
    <location>
        <begin position="1"/>
        <end position="31"/>
    </location>
</feature>
<comment type="caution">
    <text evidence="6">The sequence shown here is derived from an EMBL/GenBank/DDBJ whole genome shotgun (WGS) entry which is preliminary data.</text>
</comment>
<feature type="chain" id="PRO_5047172693" evidence="4">
    <location>
        <begin position="32"/>
        <end position="272"/>
    </location>
</feature>
<dbReference type="PANTHER" id="PTHR24276:SF98">
    <property type="entry name" value="FI18310P1-RELATED"/>
    <property type="match status" value="1"/>
</dbReference>
<dbReference type="CDD" id="cd00190">
    <property type="entry name" value="Tryp_SPc"/>
    <property type="match status" value="1"/>
</dbReference>
<reference evidence="6 7" key="1">
    <citation type="submission" date="2021-03" db="EMBL/GenBank/DDBJ databases">
        <title>Sequencing the genomes of 1000 actinobacteria strains.</title>
        <authorList>
            <person name="Klenk H.-P."/>
        </authorList>
    </citation>
    <scope>NUCLEOTIDE SEQUENCE [LARGE SCALE GENOMIC DNA]</scope>
    <source>
        <strain evidence="6 7">DSM 44580</strain>
    </source>
</reference>
<evidence type="ECO:0000259" key="5">
    <source>
        <dbReference type="PROSITE" id="PS50240"/>
    </source>
</evidence>
<dbReference type="Gene3D" id="2.40.10.10">
    <property type="entry name" value="Trypsin-like serine proteases"/>
    <property type="match status" value="1"/>
</dbReference>
<dbReference type="PROSITE" id="PS50240">
    <property type="entry name" value="TRYPSIN_DOM"/>
    <property type="match status" value="1"/>
</dbReference>
<dbReference type="InterPro" id="IPR043504">
    <property type="entry name" value="Peptidase_S1_PA_chymotrypsin"/>
</dbReference>
<feature type="domain" description="Peptidase S1" evidence="5">
    <location>
        <begin position="46"/>
        <end position="271"/>
    </location>
</feature>
<dbReference type="EMBL" id="JAGIOO010000001">
    <property type="protein sequence ID" value="MBP2477127.1"/>
    <property type="molecule type" value="Genomic_DNA"/>
</dbReference>
<evidence type="ECO:0000256" key="2">
    <source>
        <dbReference type="ARBA" id="ARBA00023157"/>
    </source>
</evidence>
<dbReference type="InterPro" id="IPR009003">
    <property type="entry name" value="Peptidase_S1_PA"/>
</dbReference>
<dbReference type="SUPFAM" id="SSF50494">
    <property type="entry name" value="Trypsin-like serine proteases"/>
    <property type="match status" value="1"/>
</dbReference>
<proteinExistence type="inferred from homology"/>
<dbReference type="Pfam" id="PF00089">
    <property type="entry name" value="Trypsin"/>
    <property type="match status" value="1"/>
</dbReference>